<dbReference type="Gene3D" id="1.10.10.10">
    <property type="entry name" value="Winged helix-like DNA-binding domain superfamily/Winged helix DNA-binding domain"/>
    <property type="match status" value="1"/>
</dbReference>
<keyword evidence="2" id="KW-1185">Reference proteome</keyword>
<dbReference type="RefSeq" id="WP_320182226.1">
    <property type="nucleotide sequence ID" value="NZ_CP138332.1"/>
</dbReference>
<reference evidence="2" key="1">
    <citation type="journal article" date="2019" name="Int. J. Syst. Evol. Microbiol.">
        <title>The Global Catalogue of Microorganisms (GCM) 10K type strain sequencing project: providing services to taxonomists for standard genome sequencing and annotation.</title>
        <authorList>
            <consortium name="The Broad Institute Genomics Platform"/>
            <consortium name="The Broad Institute Genome Sequencing Center for Infectious Disease"/>
            <person name="Wu L."/>
            <person name="Ma J."/>
        </authorList>
    </citation>
    <scope>NUCLEOTIDE SEQUENCE [LARGE SCALE GENOMIC DNA]</scope>
    <source>
        <strain evidence="2">KCTC 22814</strain>
    </source>
</reference>
<dbReference type="InterPro" id="IPR036388">
    <property type="entry name" value="WH-like_DNA-bd_sf"/>
</dbReference>
<dbReference type="EMBL" id="JBHUPB010000012">
    <property type="protein sequence ID" value="MFD2969453.1"/>
    <property type="molecule type" value="Genomic_DNA"/>
</dbReference>
<organism evidence="1 2">
    <name type="scientific">Sphingobacterium bambusae</name>
    <dbReference type="NCBI Taxonomy" id="662858"/>
    <lineage>
        <taxon>Bacteria</taxon>
        <taxon>Pseudomonadati</taxon>
        <taxon>Bacteroidota</taxon>
        <taxon>Sphingobacteriia</taxon>
        <taxon>Sphingobacteriales</taxon>
        <taxon>Sphingobacteriaceae</taxon>
        <taxon>Sphingobacterium</taxon>
    </lineage>
</organism>
<gene>
    <name evidence="1" type="ORF">ACFS7Y_18810</name>
</gene>
<protein>
    <submittedName>
        <fullName evidence="1">Transcriptional repressor</fullName>
    </submittedName>
</protein>
<dbReference type="Pfam" id="PF01475">
    <property type="entry name" value="FUR"/>
    <property type="match status" value="1"/>
</dbReference>
<name>A0ABW6BL62_9SPHI</name>
<dbReference type="Proteomes" id="UP001597525">
    <property type="component" value="Unassembled WGS sequence"/>
</dbReference>
<proteinExistence type="predicted"/>
<dbReference type="SUPFAM" id="SSF46785">
    <property type="entry name" value="Winged helix' DNA-binding domain"/>
    <property type="match status" value="1"/>
</dbReference>
<comment type="caution">
    <text evidence="1">The sequence shown here is derived from an EMBL/GenBank/DDBJ whole genome shotgun (WGS) entry which is preliminary data.</text>
</comment>
<accession>A0ABW6BL62</accession>
<sequence>MTTNENLNKTERAIFHLLDEEKRWMDFDAIFQSLNPNIKCFSYAAVYKNIRSLTQKELVASCKFHPYKQHFFCVKSILVNN</sequence>
<evidence type="ECO:0000313" key="2">
    <source>
        <dbReference type="Proteomes" id="UP001597525"/>
    </source>
</evidence>
<evidence type="ECO:0000313" key="1">
    <source>
        <dbReference type="EMBL" id="MFD2969453.1"/>
    </source>
</evidence>
<dbReference type="InterPro" id="IPR036390">
    <property type="entry name" value="WH_DNA-bd_sf"/>
</dbReference>
<dbReference type="InterPro" id="IPR002481">
    <property type="entry name" value="FUR"/>
</dbReference>